<dbReference type="InterPro" id="IPR021321">
    <property type="entry name" value="DUF2922"/>
</dbReference>
<evidence type="ECO:0000313" key="2">
    <source>
        <dbReference type="Proteomes" id="UP000070467"/>
    </source>
</evidence>
<protein>
    <recommendedName>
        <fullName evidence="3">DUF2922 family protein</fullName>
    </recommendedName>
</protein>
<name>A0ABR5TP32_9BACL</name>
<dbReference type="Proteomes" id="UP000070467">
    <property type="component" value="Unassembled WGS sequence"/>
</dbReference>
<dbReference type="RefSeq" id="WP_066130370.1">
    <property type="nucleotide sequence ID" value="NZ_KQ959893.1"/>
</dbReference>
<evidence type="ECO:0008006" key="3">
    <source>
        <dbReference type="Google" id="ProtNLM"/>
    </source>
</evidence>
<proteinExistence type="predicted"/>
<dbReference type="EMBL" id="LSDB01000044">
    <property type="protein sequence ID" value="KXB57521.1"/>
    <property type="molecule type" value="Genomic_DNA"/>
</dbReference>
<dbReference type="Pfam" id="PF11148">
    <property type="entry name" value="DUF2922"/>
    <property type="match status" value="1"/>
</dbReference>
<organism evidence="1 2">
    <name type="scientific">Gemelliphila asaccharolytica</name>
    <dbReference type="NCBI Taxonomy" id="502393"/>
    <lineage>
        <taxon>Bacteria</taxon>
        <taxon>Bacillati</taxon>
        <taxon>Bacillota</taxon>
        <taxon>Bacilli</taxon>
        <taxon>Bacillales</taxon>
        <taxon>Gemellaceae</taxon>
        <taxon>Gemelliphila</taxon>
    </lineage>
</organism>
<sequence>MKKTLELRFLTQDNKAHKITIKSPKEALNKEAVTKFGEKVINLKAFNNSKRELKKFDKAVYVTREVEEIK</sequence>
<comment type="caution">
    <text evidence="1">The sequence shown here is derived from an EMBL/GenBank/DDBJ whole genome shotgun (WGS) entry which is preliminary data.</text>
</comment>
<gene>
    <name evidence="1" type="ORF">HMPREF1871_00857</name>
</gene>
<accession>A0ABR5TP32</accession>
<keyword evidence="2" id="KW-1185">Reference proteome</keyword>
<evidence type="ECO:0000313" key="1">
    <source>
        <dbReference type="EMBL" id="KXB57521.1"/>
    </source>
</evidence>
<reference evidence="1 2" key="1">
    <citation type="submission" date="2016-01" db="EMBL/GenBank/DDBJ databases">
        <authorList>
            <person name="Mitreva M."/>
            <person name="Pepin K.H."/>
            <person name="Mihindukulasuriya K.A."/>
            <person name="Fulton R."/>
            <person name="Fronick C."/>
            <person name="O'Laughlin M."/>
            <person name="Miner T."/>
            <person name="Herter B."/>
            <person name="Rosa B.A."/>
            <person name="Cordes M."/>
            <person name="Tomlinson C."/>
            <person name="Wollam A."/>
            <person name="Palsikar V.B."/>
            <person name="Mardis E.R."/>
            <person name="Wilson R.K."/>
        </authorList>
    </citation>
    <scope>NUCLEOTIDE SEQUENCE [LARGE SCALE GENOMIC DNA]</scope>
    <source>
        <strain evidence="1 2">KA00071</strain>
    </source>
</reference>